<evidence type="ECO:0000313" key="3">
    <source>
        <dbReference type="EMBL" id="GAA4123682.1"/>
    </source>
</evidence>
<proteinExistence type="predicted"/>
<gene>
    <name evidence="3" type="ORF">GCM10022215_30600</name>
</gene>
<feature type="transmembrane region" description="Helical" evidence="1">
    <location>
        <begin position="26"/>
        <end position="47"/>
    </location>
</feature>
<evidence type="ECO:0000259" key="2">
    <source>
        <dbReference type="Pfam" id="PF04892"/>
    </source>
</evidence>
<feature type="domain" description="VanZ-like" evidence="2">
    <location>
        <begin position="83"/>
        <end position="170"/>
    </location>
</feature>
<evidence type="ECO:0000256" key="1">
    <source>
        <dbReference type="SAM" id="Phobius"/>
    </source>
</evidence>
<keyword evidence="1" id="KW-0812">Transmembrane</keyword>
<evidence type="ECO:0000313" key="4">
    <source>
        <dbReference type="Proteomes" id="UP001501495"/>
    </source>
</evidence>
<keyword evidence="4" id="KW-1185">Reference proteome</keyword>
<feature type="transmembrane region" description="Helical" evidence="1">
    <location>
        <begin position="117"/>
        <end position="138"/>
    </location>
</feature>
<name>A0ABP7XQS9_9ACTN</name>
<sequence>MLLGALLGAVVCGALAAALRRPLGGALAGTLAALLWSLVVVGLVTLIPADGAPGIVSAEGRLTTCSWDIGGPAPEGFWIFGSGQRLLNTVLFVPSGVLITLLGGAVGRRWPRTRPLVPAWTVLGLVLLAAASTGIEYTQLELARLDRACDVTDIVDNTTGAVIGVLLGSLVVGTATLLGRRGGRRPRARLDA</sequence>
<keyword evidence="1" id="KW-0472">Membrane</keyword>
<comment type="caution">
    <text evidence="3">The sequence shown here is derived from an EMBL/GenBank/DDBJ whole genome shotgun (WGS) entry which is preliminary data.</text>
</comment>
<feature type="transmembrane region" description="Helical" evidence="1">
    <location>
        <begin position="158"/>
        <end position="179"/>
    </location>
</feature>
<dbReference type="Proteomes" id="UP001501495">
    <property type="component" value="Unassembled WGS sequence"/>
</dbReference>
<dbReference type="Pfam" id="PF04892">
    <property type="entry name" value="VanZ"/>
    <property type="match status" value="1"/>
</dbReference>
<dbReference type="InterPro" id="IPR006976">
    <property type="entry name" value="VanZ-like"/>
</dbReference>
<organism evidence="3 4">
    <name type="scientific">Nocardioides fonticola</name>
    <dbReference type="NCBI Taxonomy" id="450363"/>
    <lineage>
        <taxon>Bacteria</taxon>
        <taxon>Bacillati</taxon>
        <taxon>Actinomycetota</taxon>
        <taxon>Actinomycetes</taxon>
        <taxon>Propionibacteriales</taxon>
        <taxon>Nocardioidaceae</taxon>
        <taxon>Nocardioides</taxon>
    </lineage>
</organism>
<accession>A0ABP7XQS9</accession>
<reference evidence="4" key="1">
    <citation type="journal article" date="2019" name="Int. J. Syst. Evol. Microbiol.">
        <title>The Global Catalogue of Microorganisms (GCM) 10K type strain sequencing project: providing services to taxonomists for standard genome sequencing and annotation.</title>
        <authorList>
            <consortium name="The Broad Institute Genomics Platform"/>
            <consortium name="The Broad Institute Genome Sequencing Center for Infectious Disease"/>
            <person name="Wu L."/>
            <person name="Ma J."/>
        </authorList>
    </citation>
    <scope>NUCLEOTIDE SEQUENCE [LARGE SCALE GENOMIC DNA]</scope>
    <source>
        <strain evidence="4">JCM 16703</strain>
    </source>
</reference>
<keyword evidence="1" id="KW-1133">Transmembrane helix</keyword>
<protein>
    <recommendedName>
        <fullName evidence="2">VanZ-like domain-containing protein</fullName>
    </recommendedName>
</protein>
<dbReference type="EMBL" id="BAAAZH010000024">
    <property type="protein sequence ID" value="GAA4123682.1"/>
    <property type="molecule type" value="Genomic_DNA"/>
</dbReference>